<reference evidence="2" key="1">
    <citation type="journal article" date="2020" name="Stud. Mycol.">
        <title>101 Dothideomycetes genomes: a test case for predicting lifestyles and emergence of pathogens.</title>
        <authorList>
            <person name="Haridas S."/>
            <person name="Albert R."/>
            <person name="Binder M."/>
            <person name="Bloem J."/>
            <person name="Labutti K."/>
            <person name="Salamov A."/>
            <person name="Andreopoulos B."/>
            <person name="Baker S."/>
            <person name="Barry K."/>
            <person name="Bills G."/>
            <person name="Bluhm B."/>
            <person name="Cannon C."/>
            <person name="Castanera R."/>
            <person name="Culley D."/>
            <person name="Daum C."/>
            <person name="Ezra D."/>
            <person name="Gonzalez J."/>
            <person name="Henrissat B."/>
            <person name="Kuo A."/>
            <person name="Liang C."/>
            <person name="Lipzen A."/>
            <person name="Lutzoni F."/>
            <person name="Magnuson J."/>
            <person name="Mondo S."/>
            <person name="Nolan M."/>
            <person name="Ohm R."/>
            <person name="Pangilinan J."/>
            <person name="Park H.-J."/>
            <person name="Ramirez L."/>
            <person name="Alfaro M."/>
            <person name="Sun H."/>
            <person name="Tritt A."/>
            <person name="Yoshinaga Y."/>
            <person name="Zwiers L.-H."/>
            <person name="Turgeon B."/>
            <person name="Goodwin S."/>
            <person name="Spatafora J."/>
            <person name="Crous P."/>
            <person name="Grigoriev I."/>
        </authorList>
    </citation>
    <scope>NUCLEOTIDE SEQUENCE</scope>
    <source>
        <strain evidence="2">CBS 207.26</strain>
    </source>
</reference>
<name>A0A6A6DZ34_9PEZI</name>
<accession>A0A6A6DZ34</accession>
<keyword evidence="3" id="KW-1185">Reference proteome</keyword>
<sequence>MFSSPLLVLAFLTHLAQKGQGATSSMSTSDHKAGVEACFSGGICSIWVDLDFAREKERSVPANYTAYNVCACESGWLSTLQACDDCQEAYEMNPGDLAQSFSTTCSKNGYSIGPIPSSLLASLSSRNATWTGGATAWITPASRRNTSLTQFGMPSKIKSGIPTETFVLTMNGLPTGSVPSVHVAPNLTQGSVAARFADSRINPGPIFILISFLLEAWHFFDAVCRT</sequence>
<evidence type="ECO:0000313" key="2">
    <source>
        <dbReference type="EMBL" id="KAF2183642.1"/>
    </source>
</evidence>
<feature type="signal peptide" evidence="1">
    <location>
        <begin position="1"/>
        <end position="21"/>
    </location>
</feature>
<proteinExistence type="predicted"/>
<evidence type="ECO:0000256" key="1">
    <source>
        <dbReference type="SAM" id="SignalP"/>
    </source>
</evidence>
<dbReference type="EMBL" id="ML994641">
    <property type="protein sequence ID" value="KAF2183642.1"/>
    <property type="molecule type" value="Genomic_DNA"/>
</dbReference>
<dbReference type="Proteomes" id="UP000800200">
    <property type="component" value="Unassembled WGS sequence"/>
</dbReference>
<keyword evidence="1" id="KW-0732">Signal</keyword>
<dbReference type="AlphaFoldDB" id="A0A6A6DZ34"/>
<gene>
    <name evidence="2" type="ORF">K469DRAFT_710439</name>
</gene>
<evidence type="ECO:0000313" key="3">
    <source>
        <dbReference type="Proteomes" id="UP000800200"/>
    </source>
</evidence>
<dbReference type="OrthoDB" id="3560895at2759"/>
<organism evidence="2 3">
    <name type="scientific">Zopfia rhizophila CBS 207.26</name>
    <dbReference type="NCBI Taxonomy" id="1314779"/>
    <lineage>
        <taxon>Eukaryota</taxon>
        <taxon>Fungi</taxon>
        <taxon>Dikarya</taxon>
        <taxon>Ascomycota</taxon>
        <taxon>Pezizomycotina</taxon>
        <taxon>Dothideomycetes</taxon>
        <taxon>Dothideomycetes incertae sedis</taxon>
        <taxon>Zopfiaceae</taxon>
        <taxon>Zopfia</taxon>
    </lineage>
</organism>
<feature type="chain" id="PRO_5025361113" evidence="1">
    <location>
        <begin position="22"/>
        <end position="226"/>
    </location>
</feature>
<protein>
    <submittedName>
        <fullName evidence="2">Uncharacterized protein</fullName>
    </submittedName>
</protein>